<keyword evidence="2 7" id="KW-0489">Methyltransferase</keyword>
<dbReference type="InterPro" id="IPR018117">
    <property type="entry name" value="C5_DNA_meth_AS"/>
</dbReference>
<evidence type="ECO:0000256" key="2">
    <source>
        <dbReference type="ARBA" id="ARBA00022603"/>
    </source>
</evidence>
<keyword evidence="9" id="KW-1185">Reference proteome</keyword>
<dbReference type="Gene3D" id="3.90.120.10">
    <property type="entry name" value="DNA Methylase, subunit A, domain 2"/>
    <property type="match status" value="1"/>
</dbReference>
<dbReference type="Proteomes" id="UP001168524">
    <property type="component" value="Unassembled WGS sequence"/>
</dbReference>
<keyword evidence="3 7" id="KW-0808">Transferase</keyword>
<evidence type="ECO:0000313" key="9">
    <source>
        <dbReference type="Proteomes" id="UP001168524"/>
    </source>
</evidence>
<evidence type="ECO:0000313" key="8">
    <source>
        <dbReference type="EMBL" id="MDN0015102.1"/>
    </source>
</evidence>
<reference evidence="8" key="1">
    <citation type="submission" date="2023-06" db="EMBL/GenBank/DDBJ databases">
        <title>Two novel species of Acinetobacter isolated from motorbike repairing workshop in Vietnam.</title>
        <authorList>
            <person name="Le N.T.T."/>
        </authorList>
    </citation>
    <scope>NUCLEOTIDE SEQUENCE</scope>
    <source>
        <strain evidence="8">VNH17</strain>
    </source>
</reference>
<evidence type="ECO:0000256" key="3">
    <source>
        <dbReference type="ARBA" id="ARBA00022679"/>
    </source>
</evidence>
<dbReference type="GO" id="GO:0032259">
    <property type="term" value="P:methylation"/>
    <property type="evidence" value="ECO:0007669"/>
    <property type="project" value="UniProtKB-KW"/>
</dbReference>
<name>A0ABT7WQZ4_9GAMM</name>
<protein>
    <recommendedName>
        <fullName evidence="1">DNA (cytosine-5-)-methyltransferase</fullName>
        <ecNumber evidence="1">2.1.1.37</ecNumber>
    </recommendedName>
</protein>
<proteinExistence type="inferred from homology"/>
<dbReference type="PROSITE" id="PS51679">
    <property type="entry name" value="SAM_MT_C5"/>
    <property type="match status" value="1"/>
</dbReference>
<evidence type="ECO:0000256" key="7">
    <source>
        <dbReference type="PROSITE-ProRule" id="PRU01016"/>
    </source>
</evidence>
<keyword evidence="5" id="KW-0680">Restriction system</keyword>
<keyword evidence="4 7" id="KW-0949">S-adenosyl-L-methionine</keyword>
<accession>A0ABT7WQZ4</accession>
<dbReference type="EMBL" id="JAUDZE010000006">
    <property type="protein sequence ID" value="MDN0015102.1"/>
    <property type="molecule type" value="Genomic_DNA"/>
</dbReference>
<dbReference type="Pfam" id="PF00145">
    <property type="entry name" value="DNA_methylase"/>
    <property type="match status" value="1"/>
</dbReference>
<dbReference type="GO" id="GO:0003886">
    <property type="term" value="F:DNA (cytosine-5-)-methyltransferase activity"/>
    <property type="evidence" value="ECO:0007669"/>
    <property type="project" value="UniProtKB-EC"/>
</dbReference>
<dbReference type="EC" id="2.1.1.37" evidence="1"/>
<dbReference type="PROSITE" id="PS51257">
    <property type="entry name" value="PROKAR_LIPOPROTEIN"/>
    <property type="match status" value="1"/>
</dbReference>
<dbReference type="PANTHER" id="PTHR10629:SF52">
    <property type="entry name" value="DNA (CYTOSINE-5)-METHYLTRANSFERASE 1"/>
    <property type="match status" value="1"/>
</dbReference>
<evidence type="ECO:0000256" key="1">
    <source>
        <dbReference type="ARBA" id="ARBA00011975"/>
    </source>
</evidence>
<evidence type="ECO:0000256" key="4">
    <source>
        <dbReference type="ARBA" id="ARBA00022691"/>
    </source>
</evidence>
<dbReference type="PROSITE" id="PS00094">
    <property type="entry name" value="C5_MTASE_1"/>
    <property type="match status" value="1"/>
</dbReference>
<sequence>MKPYTYVSLFSSAGVGCYGFKQQNFDCVLTNELIERRMDVQKCNAKCGNPQGYLCGDITLPEIQQYALNHIQQYKKDHALKDIDVVIATPPCQGMSVANHKKAENEIVRNSLVLEAIHIVSLIKPKIFVFENVAAFMNTKCGKEGRERKISEAIHEELAADYVFDSRILNFKDYGAHSSRSRCLVLGIRKDLSQHITVSQLWPSQETAKSMKELISDLPRLSVMGEISSHDIYHNFKAYKPHMRAWISDLKQGENAFDNADPLKRPHQVKDGVIVPNVNKNGDKYSRQLWDKTPPCVHTRNDILASQNTVHPEDDRVFSLRELMIFMNVPAGFKWSQQDETVLNQLSLTDKQAYLKKHEVNIRQSLGEAVPTIIFSKIAKNIKEALANVEE</sequence>
<comment type="similarity">
    <text evidence="7">Belongs to the class I-like SAM-binding methyltransferase superfamily. C5-methyltransferase family.</text>
</comment>
<dbReference type="InterPro" id="IPR001525">
    <property type="entry name" value="C5_MeTfrase"/>
</dbReference>
<dbReference type="PANTHER" id="PTHR10629">
    <property type="entry name" value="CYTOSINE-SPECIFIC METHYLTRANSFERASE"/>
    <property type="match status" value="1"/>
</dbReference>
<dbReference type="SUPFAM" id="SSF53335">
    <property type="entry name" value="S-adenosyl-L-methionine-dependent methyltransferases"/>
    <property type="match status" value="1"/>
</dbReference>
<dbReference type="PRINTS" id="PR00105">
    <property type="entry name" value="C5METTRFRASE"/>
</dbReference>
<gene>
    <name evidence="8" type="ORF">QTA56_12785</name>
</gene>
<organism evidence="8 9">
    <name type="scientific">Acinetobacter thutiue</name>
    <dbReference type="NCBI Taxonomy" id="2998078"/>
    <lineage>
        <taxon>Bacteria</taxon>
        <taxon>Pseudomonadati</taxon>
        <taxon>Pseudomonadota</taxon>
        <taxon>Gammaproteobacteria</taxon>
        <taxon>Moraxellales</taxon>
        <taxon>Moraxellaceae</taxon>
        <taxon>Acinetobacter</taxon>
    </lineage>
</organism>
<evidence type="ECO:0000256" key="5">
    <source>
        <dbReference type="ARBA" id="ARBA00022747"/>
    </source>
</evidence>
<feature type="active site" evidence="7">
    <location>
        <position position="92"/>
    </location>
</feature>
<evidence type="ECO:0000256" key="6">
    <source>
        <dbReference type="ARBA" id="ARBA00047422"/>
    </source>
</evidence>
<dbReference type="InterPro" id="IPR050390">
    <property type="entry name" value="C5-Methyltransferase"/>
</dbReference>
<dbReference type="Gene3D" id="3.40.50.150">
    <property type="entry name" value="Vaccinia Virus protein VP39"/>
    <property type="match status" value="1"/>
</dbReference>
<dbReference type="InterPro" id="IPR029063">
    <property type="entry name" value="SAM-dependent_MTases_sf"/>
</dbReference>
<dbReference type="RefSeq" id="WP_267981324.1">
    <property type="nucleotide sequence ID" value="NZ_JAPQKF010000006.1"/>
</dbReference>
<comment type="caution">
    <text evidence="8">The sequence shown here is derived from an EMBL/GenBank/DDBJ whole genome shotgun (WGS) entry which is preliminary data.</text>
</comment>
<comment type="catalytic activity">
    <reaction evidence="6">
        <text>a 2'-deoxycytidine in DNA + S-adenosyl-L-methionine = a 5-methyl-2'-deoxycytidine in DNA + S-adenosyl-L-homocysteine + H(+)</text>
        <dbReference type="Rhea" id="RHEA:13681"/>
        <dbReference type="Rhea" id="RHEA-COMP:11369"/>
        <dbReference type="Rhea" id="RHEA-COMP:11370"/>
        <dbReference type="ChEBI" id="CHEBI:15378"/>
        <dbReference type="ChEBI" id="CHEBI:57856"/>
        <dbReference type="ChEBI" id="CHEBI:59789"/>
        <dbReference type="ChEBI" id="CHEBI:85452"/>
        <dbReference type="ChEBI" id="CHEBI:85454"/>
        <dbReference type="EC" id="2.1.1.37"/>
    </reaction>
</comment>